<organism evidence="2 3">
    <name type="scientific">Angiostrongylus cantonensis</name>
    <name type="common">Rat lungworm</name>
    <dbReference type="NCBI Taxonomy" id="6313"/>
    <lineage>
        <taxon>Eukaryota</taxon>
        <taxon>Metazoa</taxon>
        <taxon>Ecdysozoa</taxon>
        <taxon>Nematoda</taxon>
        <taxon>Chromadorea</taxon>
        <taxon>Rhabditida</taxon>
        <taxon>Rhabditina</taxon>
        <taxon>Rhabditomorpha</taxon>
        <taxon>Strongyloidea</taxon>
        <taxon>Metastrongylidae</taxon>
        <taxon>Angiostrongylus</taxon>
    </lineage>
</organism>
<reference evidence="3" key="2">
    <citation type="submission" date="2017-02" db="UniProtKB">
        <authorList>
            <consortium name="WormBaseParasite"/>
        </authorList>
    </citation>
    <scope>IDENTIFICATION</scope>
</reference>
<accession>A0A0K0DRR2</accession>
<feature type="domain" description="ABC transporter" evidence="1">
    <location>
        <begin position="3"/>
        <end position="105"/>
    </location>
</feature>
<dbReference type="GO" id="GO:0005524">
    <property type="term" value="F:ATP binding"/>
    <property type="evidence" value="ECO:0007669"/>
    <property type="project" value="InterPro"/>
</dbReference>
<reference evidence="2" key="1">
    <citation type="submission" date="2012-09" db="EMBL/GenBank/DDBJ databases">
        <authorList>
            <person name="Martin A.A."/>
        </authorList>
    </citation>
    <scope>NUCLEOTIDE SEQUENCE</scope>
</reference>
<dbReference type="Proteomes" id="UP000035642">
    <property type="component" value="Unassembled WGS sequence"/>
</dbReference>
<dbReference type="Pfam" id="PF00005">
    <property type="entry name" value="ABC_tran"/>
    <property type="match status" value="1"/>
</dbReference>
<dbReference type="GO" id="GO:0016020">
    <property type="term" value="C:membrane"/>
    <property type="evidence" value="ECO:0007669"/>
    <property type="project" value="TreeGrafter"/>
</dbReference>
<dbReference type="WBParaSite" id="ACAC_0001445101-mRNA-1">
    <property type="protein sequence ID" value="ACAC_0001445101-mRNA-1"/>
    <property type="gene ID" value="ACAC_0001445101"/>
</dbReference>
<dbReference type="InterPro" id="IPR027417">
    <property type="entry name" value="P-loop_NTPase"/>
</dbReference>
<evidence type="ECO:0000259" key="1">
    <source>
        <dbReference type="Pfam" id="PF00005"/>
    </source>
</evidence>
<dbReference type="SUPFAM" id="SSF52540">
    <property type="entry name" value="P-loop containing nucleoside triphosphate hydrolases"/>
    <property type="match status" value="1"/>
</dbReference>
<proteinExistence type="predicted"/>
<dbReference type="STRING" id="6313.A0A0K0DRR2"/>
<protein>
    <submittedName>
        <fullName evidence="3">ABC transporter domain-containing protein</fullName>
    </submittedName>
</protein>
<dbReference type="GO" id="GO:0016887">
    <property type="term" value="F:ATP hydrolysis activity"/>
    <property type="evidence" value="ECO:0007669"/>
    <property type="project" value="InterPro"/>
</dbReference>
<dbReference type="InterPro" id="IPR039421">
    <property type="entry name" value="Type_1_exporter"/>
</dbReference>
<dbReference type="PANTHER" id="PTHR24221">
    <property type="entry name" value="ATP-BINDING CASSETTE SUB-FAMILY B"/>
    <property type="match status" value="1"/>
</dbReference>
<dbReference type="Gene3D" id="3.40.50.300">
    <property type="entry name" value="P-loop containing nucleotide triphosphate hydrolases"/>
    <property type="match status" value="1"/>
</dbReference>
<dbReference type="InterPro" id="IPR003439">
    <property type="entry name" value="ABC_transporter-like_ATP-bd"/>
</dbReference>
<evidence type="ECO:0000313" key="2">
    <source>
        <dbReference type="Proteomes" id="UP000035642"/>
    </source>
</evidence>
<sequence length="118" mass="12769">MVLNGVNLKIPPGKTVALVGPSGCGKSTSIQLIERFYDPVAGKVLFDEEDSRLLNLKHLRSQISVVGQEPVLFNYSIRENIAYGIENATASEIEEAAKLANAHDFIAQLPKVCAIVFG</sequence>
<name>A0A0K0DRR2_ANGCA</name>
<keyword evidence="2" id="KW-1185">Reference proteome</keyword>
<dbReference type="AlphaFoldDB" id="A0A0K0DRR2"/>
<evidence type="ECO:0000313" key="3">
    <source>
        <dbReference type="WBParaSite" id="ACAC_0001445101-mRNA-1"/>
    </source>
</evidence>
<dbReference type="GO" id="GO:0042626">
    <property type="term" value="F:ATPase-coupled transmembrane transporter activity"/>
    <property type="evidence" value="ECO:0007669"/>
    <property type="project" value="TreeGrafter"/>
</dbReference>
<dbReference type="PANTHER" id="PTHR24221:SF455">
    <property type="entry name" value="MULTIDRUG RESISTANCE PROTEIN PGP-3"/>
    <property type="match status" value="1"/>
</dbReference>